<dbReference type="Pfam" id="PF18759">
    <property type="entry name" value="Plavaka"/>
    <property type="match status" value="1"/>
</dbReference>
<keyword evidence="2" id="KW-1185">Reference proteome</keyword>
<dbReference type="KEGG" id="abp:AGABI1DRAFT102877"/>
<dbReference type="AlphaFoldDB" id="K5WYF6"/>
<dbReference type="GeneID" id="18821871"/>
<dbReference type="HOGENOM" id="CLU_006344_1_0_1"/>
<organism evidence="1 2">
    <name type="scientific">Agaricus bisporus var. burnettii (strain JB137-S8 / ATCC MYA-4627 / FGSC 10392)</name>
    <name type="common">White button mushroom</name>
    <dbReference type="NCBI Taxonomy" id="597362"/>
    <lineage>
        <taxon>Eukaryota</taxon>
        <taxon>Fungi</taxon>
        <taxon>Dikarya</taxon>
        <taxon>Basidiomycota</taxon>
        <taxon>Agaricomycotina</taxon>
        <taxon>Agaricomycetes</taxon>
        <taxon>Agaricomycetidae</taxon>
        <taxon>Agaricales</taxon>
        <taxon>Agaricineae</taxon>
        <taxon>Agaricaceae</taxon>
        <taxon>Agaricus</taxon>
    </lineage>
</organism>
<accession>K5WYF6</accession>
<sequence length="880" mass="100671">MAANEDELGVQQQDDPVSSLHPVLNCEYHPILTSDICDKHGADLHENAIPHRRKTDLGPDDWSPYSSRLEFELADFLYRRNQMSAGDINILLGLWASSLAPHDTPPPFLDHKELYKVIDRTKLGDVNWDSFLLHYNGERPDENVPTWMTAQYDIWFCSPRYLLHNLISNPDFKDEFDYVPYRSYRGNSREYCDFMSGNWAWKQADEISEDEDTHGAMFVPIILGSDKTTVSVATGNNEYWPIYMSIGNIHNNTRRAHRNGVVLLGFHAIPKSEKQDADCPKFRKFRRQLFHTMLAKIFEPLKPQMSKPEVVRCADDHYRRVIYGIGPYIADYPEQSLLCATVQGWCPKCTTPPADLGRDVHGLRHLQHTVTLLEELQLGELWDEYGLVGDIIPFTEDFPRANIYELIAPDILHQLIKGTFKDHIVTWIQQYLVNEHGDKQAGKILDNIDQRIAIVPPFLGLRRFPEGQGFKQWTGDDSKALMKVYLPAIKGYVPSKMVCTLRALLEFIYLARRNNHTAQTLEEMKDALCRFQMYRSIFVSTAIKAFGAPNGLCSSLTELKHIKAIKEPWRRSNHYNALKQMLITNQRLDKLAASRVDFFRRGRLTETCVSGAVKQLEFLLAMKTSDAQSEVDLITGKDDDSDSDGAEISGPKKLAHICMAKDFSYSRISVDQVSRKIDEPELQELLTTFLSEHINPNTILSDCMQTPTNTTSALLLFHQPITIYSSAVATFYAPSDICGTGGMQSERIRAIPTWRGGPGRYDCVLIRNDYDQMDTTGGFRSYSVGHVRLFFSFTLLRTQFSCALIHDYFPVDDHPDENTGMWIVQLILLHSILRAAHLIPVFGYEEALLPKKCIPERSLDDFDLFYVNKFVDHHAYEVLF</sequence>
<dbReference type="InterPro" id="IPR041078">
    <property type="entry name" value="Plavaka"/>
</dbReference>
<dbReference type="Proteomes" id="UP000008493">
    <property type="component" value="Unassembled WGS sequence"/>
</dbReference>
<evidence type="ECO:0008006" key="3">
    <source>
        <dbReference type="Google" id="ProtNLM"/>
    </source>
</evidence>
<name>K5WYF6_AGABU</name>
<dbReference type="eggNOG" id="ENOG502SM5A">
    <property type="taxonomic scope" value="Eukaryota"/>
</dbReference>
<proteinExistence type="predicted"/>
<reference evidence="2" key="1">
    <citation type="journal article" date="2012" name="Proc. Natl. Acad. Sci. U.S.A.">
        <title>Genome sequence of the button mushroom Agaricus bisporus reveals mechanisms governing adaptation to a humic-rich ecological niche.</title>
        <authorList>
            <person name="Morin E."/>
            <person name="Kohler A."/>
            <person name="Baker A.R."/>
            <person name="Foulongne-Oriol M."/>
            <person name="Lombard V."/>
            <person name="Nagy L.G."/>
            <person name="Ohm R.A."/>
            <person name="Patyshakuliyeva A."/>
            <person name="Brun A."/>
            <person name="Aerts A.L."/>
            <person name="Bailey A.M."/>
            <person name="Billette C."/>
            <person name="Coutinho P.M."/>
            <person name="Deakin G."/>
            <person name="Doddapaneni H."/>
            <person name="Floudas D."/>
            <person name="Grimwood J."/>
            <person name="Hilden K."/>
            <person name="Kuees U."/>
            <person name="LaButti K.M."/>
            <person name="Lapidus A."/>
            <person name="Lindquist E.A."/>
            <person name="Lucas S.M."/>
            <person name="Murat C."/>
            <person name="Riley R.W."/>
            <person name="Salamov A.A."/>
            <person name="Schmutz J."/>
            <person name="Subramanian V."/>
            <person name="Woesten H.A.B."/>
            <person name="Xu J."/>
            <person name="Eastwood D.C."/>
            <person name="Foster G.D."/>
            <person name="Sonnenberg A.S."/>
            <person name="Cullen D."/>
            <person name="de Vries R.P."/>
            <person name="Lundell T."/>
            <person name="Hibbett D.S."/>
            <person name="Henrissat B."/>
            <person name="Burton K.S."/>
            <person name="Kerrigan R.W."/>
            <person name="Challen M.P."/>
            <person name="Grigoriev I.V."/>
            <person name="Martin F."/>
        </authorList>
    </citation>
    <scope>NUCLEOTIDE SEQUENCE [LARGE SCALE GENOMIC DNA]</scope>
    <source>
        <strain evidence="2">JB137-S8 / ATCC MYA-4627 / FGSC 10392</strain>
    </source>
</reference>
<protein>
    <recommendedName>
        <fullName evidence="3">CxC2-like cysteine cluster KDZ transposase-associated domain-containing protein</fullName>
    </recommendedName>
</protein>
<evidence type="ECO:0000313" key="2">
    <source>
        <dbReference type="Proteomes" id="UP000008493"/>
    </source>
</evidence>
<dbReference type="OMA" id="PRANIYE"/>
<dbReference type="EMBL" id="JH971411">
    <property type="protein sequence ID" value="EKM75612.1"/>
    <property type="molecule type" value="Genomic_DNA"/>
</dbReference>
<dbReference type="OrthoDB" id="3199698at2759"/>
<dbReference type="RefSeq" id="XP_007333817.1">
    <property type="nucleotide sequence ID" value="XM_007333755.1"/>
</dbReference>
<evidence type="ECO:0000313" key="1">
    <source>
        <dbReference type="EMBL" id="EKM75612.1"/>
    </source>
</evidence>
<gene>
    <name evidence="1" type="ORF">AGABI1DRAFT_102877</name>
</gene>
<dbReference type="InParanoid" id="K5WYF6"/>